<protein>
    <submittedName>
        <fullName evidence="3">Replication protein</fullName>
    </submittedName>
</protein>
<evidence type="ECO:0000256" key="1">
    <source>
        <dbReference type="SAM" id="MobiDB-lite"/>
    </source>
</evidence>
<gene>
    <name evidence="3" type="ORF">FC756_22910</name>
</gene>
<accession>A0A4V5TI51</accession>
<evidence type="ECO:0000313" key="4">
    <source>
        <dbReference type="Proteomes" id="UP000308744"/>
    </source>
</evidence>
<dbReference type="EMBL" id="SZPU01000105">
    <property type="protein sequence ID" value="TKI53603.1"/>
    <property type="molecule type" value="Genomic_DNA"/>
</dbReference>
<evidence type="ECO:0000259" key="2">
    <source>
        <dbReference type="Pfam" id="PF09524"/>
    </source>
</evidence>
<dbReference type="RefSeq" id="WP_107896288.1">
    <property type="nucleotide sequence ID" value="NZ_PYWM01000019.1"/>
</dbReference>
<keyword evidence="4" id="KW-1185">Reference proteome</keyword>
<dbReference type="Proteomes" id="UP000308744">
    <property type="component" value="Unassembled WGS sequence"/>
</dbReference>
<reference evidence="3 4" key="1">
    <citation type="submission" date="2019-04" db="EMBL/GenBank/DDBJ databases">
        <title>Lysinibacillus genome sequencing.</title>
        <authorList>
            <person name="Dunlap C."/>
        </authorList>
    </citation>
    <scope>NUCLEOTIDE SEQUENCE [LARGE SCALE GENOMIC DNA]</scope>
    <source>
        <strain evidence="3 4">CCTCC AB 2010389</strain>
    </source>
</reference>
<dbReference type="Pfam" id="PF09524">
    <property type="entry name" value="Phg_2220_C"/>
    <property type="match status" value="1"/>
</dbReference>
<proteinExistence type="predicted"/>
<comment type="caution">
    <text evidence="3">The sequence shown here is derived from an EMBL/GenBank/DDBJ whole genome shotgun (WGS) entry which is preliminary data.</text>
</comment>
<dbReference type="InterPro" id="IPR011741">
    <property type="entry name" value="Phg_2220_C"/>
</dbReference>
<feature type="region of interest" description="Disordered" evidence="1">
    <location>
        <begin position="120"/>
        <end position="139"/>
    </location>
</feature>
<feature type="domain" description="Phage conserved hypothetical protein C-terminal" evidence="2">
    <location>
        <begin position="169"/>
        <end position="242"/>
    </location>
</feature>
<name>A0A4V5TI51_9BACI</name>
<organism evidence="3 4">
    <name type="scientific">Lysinibacillus mangiferihumi</name>
    <dbReference type="NCBI Taxonomy" id="1130819"/>
    <lineage>
        <taxon>Bacteria</taxon>
        <taxon>Bacillati</taxon>
        <taxon>Bacillota</taxon>
        <taxon>Bacilli</taxon>
        <taxon>Bacillales</taxon>
        <taxon>Bacillaceae</taxon>
        <taxon>Lysinibacillus</taxon>
    </lineage>
</organism>
<feature type="compositionally biased region" description="Polar residues" evidence="1">
    <location>
        <begin position="244"/>
        <end position="254"/>
    </location>
</feature>
<dbReference type="NCBIfam" id="TIGR02220">
    <property type="entry name" value="phg_TIGR02220"/>
    <property type="match status" value="1"/>
</dbReference>
<sequence length="268" mass="31162">MNLLINEPPLQVLPSLATKVGLNEAIVLQQLHYKLLISAHVYDGHKWVFNSYQHWKKEFPFWSEKTIRRTIRKLEENGYIISTDQYNKYKIDKTKWYRLNYTKLGYITMGQHDLSSESKCPDTCGQHDPTQGDKLTSSSEDTLTAPITKDIKSNKNNNNVEQLDIVHEIIAYLNKTAQKNFKATTAATKRLIHARLKDGYTLEHFKCVIDTKVKQWLHNPDMNKYLRPDTLFNATKFESYLNEKQSVPTNQTHLPESLDLDFSKGEDL</sequence>
<feature type="region of interest" description="Disordered" evidence="1">
    <location>
        <begin position="244"/>
        <end position="268"/>
    </location>
</feature>
<evidence type="ECO:0000313" key="3">
    <source>
        <dbReference type="EMBL" id="TKI53603.1"/>
    </source>
</evidence>
<dbReference type="AlphaFoldDB" id="A0A4V5TI51"/>